<dbReference type="EMBL" id="PPTA01000003">
    <property type="protein sequence ID" value="TFB05081.1"/>
    <property type="molecule type" value="Genomic_DNA"/>
</dbReference>
<name>A0ABY2HBM5_9HYPO</name>
<dbReference type="RefSeq" id="XP_073561282.1">
    <property type="nucleotide sequence ID" value="XM_073699931.1"/>
</dbReference>
<evidence type="ECO:0000313" key="1">
    <source>
        <dbReference type="EMBL" id="TFB05081.1"/>
    </source>
</evidence>
<proteinExistence type="predicted"/>
<comment type="caution">
    <text evidence="1">The sequence shown here is derived from an EMBL/GenBank/DDBJ whole genome shotgun (WGS) entry which is preliminary data.</text>
</comment>
<protein>
    <submittedName>
        <fullName evidence="1">Uncharacterized protein</fullName>
    </submittedName>
</protein>
<organism evidence="1 2">
    <name type="scientific">Trichoderma ghanense</name>
    <dbReference type="NCBI Taxonomy" id="65468"/>
    <lineage>
        <taxon>Eukaryota</taxon>
        <taxon>Fungi</taxon>
        <taxon>Dikarya</taxon>
        <taxon>Ascomycota</taxon>
        <taxon>Pezizomycotina</taxon>
        <taxon>Sordariomycetes</taxon>
        <taxon>Hypocreomycetidae</taxon>
        <taxon>Hypocreales</taxon>
        <taxon>Hypocreaceae</taxon>
        <taxon>Trichoderma</taxon>
    </lineage>
</organism>
<dbReference type="GeneID" id="300574381"/>
<evidence type="ECO:0000313" key="2">
    <source>
        <dbReference type="Proteomes" id="UP001642720"/>
    </source>
</evidence>
<dbReference type="Proteomes" id="UP001642720">
    <property type="component" value="Unassembled WGS sequence"/>
</dbReference>
<accession>A0ABY2HBM5</accession>
<sequence length="147" mass="16135">MAPAAATSQANVDIRKCLVHCSVKDLFFLPYPAVWPRKSLQGTETPRHSQLSGVLLPLSSREARASVGQGLDNRERGLLKTYSAYSMCENRELISEHEKLPGLPKAFFSFSRALPSLLLAASLGPRRLGEIGQEIEGCNEIAEHPHP</sequence>
<reference evidence="1 2" key="1">
    <citation type="submission" date="2018-01" db="EMBL/GenBank/DDBJ databases">
        <title>Genome characterization of the sugarcane-associated fungus Trichoderma ghanense CCMA-1212 and their application in lignocelulose bioconversion.</title>
        <authorList>
            <person name="Steindorff A.S."/>
            <person name="Mendes T.D."/>
            <person name="Vilela E.S.D."/>
            <person name="Rodrigues D.S."/>
            <person name="Formighieri E.F."/>
            <person name="Melo I.S."/>
            <person name="Favaro L.C.L."/>
        </authorList>
    </citation>
    <scope>NUCLEOTIDE SEQUENCE [LARGE SCALE GENOMIC DNA]</scope>
    <source>
        <strain evidence="1 2">CCMA-1212</strain>
    </source>
</reference>
<gene>
    <name evidence="1" type="ORF">CCMA1212_002550</name>
</gene>
<keyword evidence="2" id="KW-1185">Reference proteome</keyword>